<evidence type="ECO:0000313" key="3">
    <source>
        <dbReference type="EMBL" id="RCK81564.1"/>
    </source>
</evidence>
<evidence type="ECO:0008006" key="5">
    <source>
        <dbReference type="Google" id="ProtNLM"/>
    </source>
</evidence>
<feature type="region of interest" description="Disordered" evidence="1">
    <location>
        <begin position="311"/>
        <end position="334"/>
    </location>
</feature>
<name>A0A367ZTT7_9BACT</name>
<proteinExistence type="predicted"/>
<reference evidence="3 4" key="1">
    <citation type="submission" date="2018-05" db="EMBL/GenBank/DDBJ databases">
        <title>A metagenomic window into the 2 km-deep terrestrial subsurface aquifer revealed taxonomically and functionally diverse microbial community comprising novel uncultured bacterial lineages.</title>
        <authorList>
            <person name="Kadnikov V.V."/>
            <person name="Mardanov A.V."/>
            <person name="Beletsky A.V."/>
            <person name="Banks D."/>
            <person name="Pimenov N.V."/>
            <person name="Frank Y.A."/>
            <person name="Karnachuk O.V."/>
            <person name="Ravin N.V."/>
        </authorList>
    </citation>
    <scope>NUCLEOTIDE SEQUENCE [LARGE SCALE GENOMIC DNA]</scope>
    <source>
        <strain evidence="3">BY5</strain>
    </source>
</reference>
<keyword evidence="2" id="KW-0732">Signal</keyword>
<dbReference type="Proteomes" id="UP000252355">
    <property type="component" value="Unassembled WGS sequence"/>
</dbReference>
<evidence type="ECO:0000256" key="2">
    <source>
        <dbReference type="SAM" id="SignalP"/>
    </source>
</evidence>
<protein>
    <recommendedName>
        <fullName evidence="5">DUF3352 domain-containing protein</fullName>
    </recommendedName>
</protein>
<dbReference type="AlphaFoldDB" id="A0A367ZTT7"/>
<feature type="signal peptide" evidence="2">
    <location>
        <begin position="1"/>
        <end position="22"/>
    </location>
</feature>
<evidence type="ECO:0000313" key="4">
    <source>
        <dbReference type="Proteomes" id="UP000252355"/>
    </source>
</evidence>
<gene>
    <name evidence="3" type="ORF">OZSIB_0698</name>
</gene>
<comment type="caution">
    <text evidence="3">The sequence shown here is derived from an EMBL/GenBank/DDBJ whole genome shotgun (WGS) entry which is preliminary data.</text>
</comment>
<organism evidence="3 4">
    <name type="scientific">Candidatus Ozemobacter sibiricus</name>
    <dbReference type="NCBI Taxonomy" id="2268124"/>
    <lineage>
        <taxon>Bacteria</taxon>
        <taxon>Candidatus Ozemobacteria</taxon>
        <taxon>Candidatus Ozemobacterales</taxon>
        <taxon>Candidatus Ozemobacteraceae</taxon>
        <taxon>Candidatus Ozemobacter</taxon>
    </lineage>
</organism>
<dbReference type="EMBL" id="QOQW01000001">
    <property type="protein sequence ID" value="RCK81564.1"/>
    <property type="molecule type" value="Genomic_DNA"/>
</dbReference>
<evidence type="ECO:0000256" key="1">
    <source>
        <dbReference type="SAM" id="MobiDB-lite"/>
    </source>
</evidence>
<accession>A0A367ZTT7</accession>
<feature type="chain" id="PRO_5016620886" description="DUF3352 domain-containing protein" evidence="2">
    <location>
        <begin position="23"/>
        <end position="334"/>
    </location>
</feature>
<sequence>MLKRICALTFVLVLASGLAALAGDLLPLVPESSNFVFGINLGKILKSPQIQKQVEEGMAKQTPEQKKMYDEFVQKTGLNPLQHLQQFVIFASGNVDPKEGKPEAGVLIEGTFDINKILAAIKSDEKAAADVDITKFEGFDCIKAKKESEGMALFLDGTTAVVGSPEALKSVAAIKGGKGKAITSHGTFGNLLKKVDVNASFWGVGQIPQSLKDKARENPQAAPLAALNAFFLAFNYDNDLSFNFTGEVDDKKNMDGVMTSLNGFLAMIKMIAGQTPEAAEILNLIKIEAVDTAAKISLSVPKAKLDEIQKKIQDRMKAAPQGGTEGAPKLDEGK</sequence>